<evidence type="ECO:0000259" key="8">
    <source>
        <dbReference type="Pfam" id="PF21365"/>
    </source>
</evidence>
<comment type="similarity">
    <text evidence="1 4">Belongs to the glycosyl hydrolase 31 family.</text>
</comment>
<dbReference type="InterPro" id="IPR025887">
    <property type="entry name" value="Glyco_hydro_31_N_dom"/>
</dbReference>
<dbReference type="InterPro" id="IPR011013">
    <property type="entry name" value="Gal_mutarotase_sf_dom"/>
</dbReference>
<dbReference type="InterPro" id="IPR000322">
    <property type="entry name" value="Glyco_hydro_31_TIM"/>
</dbReference>
<feature type="domain" description="Glycosyl hydrolase family 31 C-terminal" evidence="8">
    <location>
        <begin position="540"/>
        <end position="613"/>
    </location>
</feature>
<comment type="caution">
    <text evidence="9">The sequence shown here is derived from an EMBL/GenBank/DDBJ whole genome shotgun (WGS) entry which is preliminary data.</text>
</comment>
<dbReference type="Pfam" id="PF13802">
    <property type="entry name" value="Gal_mutarotas_2"/>
    <property type="match status" value="1"/>
</dbReference>
<dbReference type="AlphaFoldDB" id="A0A3E0E935"/>
<dbReference type="SUPFAM" id="SSF51445">
    <property type="entry name" value="(Trans)glycosidases"/>
    <property type="match status" value="1"/>
</dbReference>
<protein>
    <submittedName>
        <fullName evidence="9">Alpha-glucosidase</fullName>
    </submittedName>
</protein>
<dbReference type="InterPro" id="IPR048395">
    <property type="entry name" value="Glyco_hydro_31_C"/>
</dbReference>
<dbReference type="PROSITE" id="PS00129">
    <property type="entry name" value="GLYCOSYL_HYDROL_F31_1"/>
    <property type="match status" value="1"/>
</dbReference>
<reference evidence="9 10" key="1">
    <citation type="submission" date="2018-08" db="EMBL/GenBank/DDBJ databases">
        <title>Genomic Encyclopedia of Archaeal and Bacterial Type Strains, Phase II (KMG-II): from individual species to whole genera.</title>
        <authorList>
            <person name="Goeker M."/>
        </authorList>
    </citation>
    <scope>NUCLEOTIDE SEQUENCE [LARGE SCALE GENOMIC DNA]</scope>
    <source>
        <strain evidence="9 10">DSM 100880</strain>
    </source>
</reference>
<dbReference type="Proteomes" id="UP000257136">
    <property type="component" value="Unassembled WGS sequence"/>
</dbReference>
<dbReference type="SUPFAM" id="SSF74650">
    <property type="entry name" value="Galactose mutarotase-like"/>
    <property type="match status" value="1"/>
</dbReference>
<dbReference type="Pfam" id="PF21365">
    <property type="entry name" value="Glyco_hydro_31_3rd"/>
    <property type="match status" value="1"/>
</dbReference>
<evidence type="ECO:0000313" key="9">
    <source>
        <dbReference type="EMBL" id="REG94758.1"/>
    </source>
</evidence>
<dbReference type="CDD" id="cd14752">
    <property type="entry name" value="GH31_N"/>
    <property type="match status" value="1"/>
</dbReference>
<evidence type="ECO:0000259" key="5">
    <source>
        <dbReference type="Pfam" id="PF01055"/>
    </source>
</evidence>
<dbReference type="GO" id="GO:0005975">
    <property type="term" value="P:carbohydrate metabolic process"/>
    <property type="evidence" value="ECO:0007669"/>
    <property type="project" value="InterPro"/>
</dbReference>
<dbReference type="GO" id="GO:0004553">
    <property type="term" value="F:hydrolase activity, hydrolyzing O-glycosyl compounds"/>
    <property type="evidence" value="ECO:0007669"/>
    <property type="project" value="InterPro"/>
</dbReference>
<dbReference type="Gene3D" id="2.60.40.1180">
    <property type="entry name" value="Golgi alpha-mannosidase II"/>
    <property type="match status" value="2"/>
</dbReference>
<evidence type="ECO:0000313" key="10">
    <source>
        <dbReference type="Proteomes" id="UP000257136"/>
    </source>
</evidence>
<evidence type="ECO:0000256" key="2">
    <source>
        <dbReference type="ARBA" id="ARBA00022801"/>
    </source>
</evidence>
<evidence type="ECO:0000256" key="4">
    <source>
        <dbReference type="RuleBase" id="RU361185"/>
    </source>
</evidence>
<dbReference type="Pfam" id="PF01055">
    <property type="entry name" value="Glyco_hydro_31_2nd"/>
    <property type="match status" value="1"/>
</dbReference>
<organism evidence="9 10">
    <name type="scientific">Flavobacterium aquicola</name>
    <dbReference type="NCBI Taxonomy" id="1682742"/>
    <lineage>
        <taxon>Bacteria</taxon>
        <taxon>Pseudomonadati</taxon>
        <taxon>Bacteroidota</taxon>
        <taxon>Flavobacteriia</taxon>
        <taxon>Flavobacteriales</taxon>
        <taxon>Flavobacteriaceae</taxon>
        <taxon>Flavobacterium</taxon>
    </lineage>
</organism>
<accession>A0A3E0E935</accession>
<dbReference type="InterPro" id="IPR017853">
    <property type="entry name" value="GH"/>
</dbReference>
<dbReference type="GO" id="GO:0030246">
    <property type="term" value="F:carbohydrate binding"/>
    <property type="evidence" value="ECO:0007669"/>
    <property type="project" value="InterPro"/>
</dbReference>
<dbReference type="InterPro" id="IPR033403">
    <property type="entry name" value="DUF5110"/>
</dbReference>
<name>A0A3E0E935_9FLAO</name>
<gene>
    <name evidence="9" type="ORF">C8P67_11249</name>
</gene>
<feature type="domain" description="Glycoside hydrolase family 31 TIM barrel" evidence="5">
    <location>
        <begin position="198"/>
        <end position="532"/>
    </location>
</feature>
<feature type="domain" description="DUF5110" evidence="7">
    <location>
        <begin position="629"/>
        <end position="699"/>
    </location>
</feature>
<dbReference type="Pfam" id="PF17137">
    <property type="entry name" value="DUF5110"/>
    <property type="match status" value="1"/>
</dbReference>
<dbReference type="PANTHER" id="PTHR22762">
    <property type="entry name" value="ALPHA-GLUCOSIDASE"/>
    <property type="match status" value="1"/>
</dbReference>
<dbReference type="InterPro" id="IPR013780">
    <property type="entry name" value="Glyco_hydro_b"/>
</dbReference>
<keyword evidence="10" id="KW-1185">Reference proteome</keyword>
<dbReference type="RefSeq" id="WP_115814463.1">
    <property type="nucleotide sequence ID" value="NZ_QUNI01000012.1"/>
</dbReference>
<dbReference type="CDD" id="cd06604">
    <property type="entry name" value="GH31_glucosidase_II_MalA"/>
    <property type="match status" value="1"/>
</dbReference>
<dbReference type="Gene3D" id="2.60.40.1760">
    <property type="entry name" value="glycosyl hydrolase (family 31)"/>
    <property type="match status" value="1"/>
</dbReference>
<evidence type="ECO:0000259" key="7">
    <source>
        <dbReference type="Pfam" id="PF17137"/>
    </source>
</evidence>
<dbReference type="PANTHER" id="PTHR22762:SF120">
    <property type="entry name" value="HETEROGLYCAN GLUCOSIDASE 1"/>
    <property type="match status" value="1"/>
</dbReference>
<feature type="domain" description="Glycoside hydrolase family 31 N-terminal" evidence="6">
    <location>
        <begin position="81"/>
        <end position="155"/>
    </location>
</feature>
<evidence type="ECO:0000259" key="6">
    <source>
        <dbReference type="Pfam" id="PF13802"/>
    </source>
</evidence>
<evidence type="ECO:0000256" key="1">
    <source>
        <dbReference type="ARBA" id="ARBA00007806"/>
    </source>
</evidence>
<dbReference type="InterPro" id="IPR030458">
    <property type="entry name" value="Glyco_hydro_31_AS"/>
</dbReference>
<keyword evidence="2 4" id="KW-0378">Hydrolase</keyword>
<sequence>MNLKNIFSIFFISVCITGSAAQEIPLLKTSLVGNRIVEFVPKGFDKNKTPSLILVSPPNSKGKIPSDWTLTPKFTLKNNNAGAVLNLEGNISLYGGGEVTGPLLRNGKSIKLWNTDTGAYSVEGGKRLYQTHPWVMGVRPDGSAFGIIFDSTWKAELITNSNQIIYNSEGSLFKVYIIDRKSPQEVIKGLSELTGTIKLPPRWALGYHQCRFSYDSEKRVMEIADTFREKKIPCDVIWMDIDYMQGYRVFTFDSIRFKNPKVLNDNLHKKGFKAVYMIDPGVKVDKQYSVYNTGTKNDVWVKKNNGEEYHGKVWPGDCAFPDFTNPSARKWWGGLYKDFLSTGIDGVWNDMNEPAVNDNDFPEDKRLGTMPYDTPHKGGGNLPQGSHLLYHNAYGRLMVEASFEGILKANPAKRPFLLTRSNLLGGQRYAATWTGDNYASVEHMKLSVPMSLTLGLSGQPFNGPDIGGFLGDTNGDLWANWLGFGAFMPFARGHACAGTNNKEPWAYGEEIEKTSRIALERRYRLLPYLYTLFYESSKNGMPVMSPVFFADTKDPLLRAEDQVFLLGENLLVVPAFAKEPALPAGIWEELNLIEGEKTDKYQAKLSIKGGSIIPAGKVIQNAGENSFDPLSLFVCLDADGIANGKLYIDSGDGFGFEKGDYAMLTFNAVKNNDTVVIKVSNAEGKRNINEEVKKINVTVLLNGKTYTGSGTLTDGITIALK</sequence>
<dbReference type="EMBL" id="QUNI01000012">
    <property type="protein sequence ID" value="REG94758.1"/>
    <property type="molecule type" value="Genomic_DNA"/>
</dbReference>
<evidence type="ECO:0000256" key="3">
    <source>
        <dbReference type="ARBA" id="ARBA00023295"/>
    </source>
</evidence>
<dbReference type="Gene3D" id="3.20.20.80">
    <property type="entry name" value="Glycosidases"/>
    <property type="match status" value="1"/>
</dbReference>
<proteinExistence type="inferred from homology"/>
<keyword evidence="3 4" id="KW-0326">Glycosidase</keyword>
<dbReference type="OrthoDB" id="176168at2"/>